<proteinExistence type="predicted"/>
<evidence type="ECO:0000313" key="2">
    <source>
        <dbReference type="Proteomes" id="UP000215459"/>
    </source>
</evidence>
<protein>
    <submittedName>
        <fullName evidence="1">Uncharacterized protein</fullName>
    </submittedName>
</protein>
<sequence length="86" mass="9714">MTTNEANIKAKLTIIQATITPHIEILHKEQGYAETLMKKDPNLSTIHLATKLEIQIKSLDLACENRDATLKMILDVHKSFLDQNTT</sequence>
<organism evidence="1 2">
    <name type="scientific">Paludifilum halophilum</name>
    <dbReference type="NCBI Taxonomy" id="1642702"/>
    <lineage>
        <taxon>Bacteria</taxon>
        <taxon>Bacillati</taxon>
        <taxon>Bacillota</taxon>
        <taxon>Bacilli</taxon>
        <taxon>Bacillales</taxon>
        <taxon>Thermoactinomycetaceae</taxon>
        <taxon>Paludifilum</taxon>
    </lineage>
</organism>
<gene>
    <name evidence="1" type="ORF">CHM34_18575</name>
</gene>
<reference evidence="1 2" key="1">
    <citation type="submission" date="2017-07" db="EMBL/GenBank/DDBJ databases">
        <title>The genome sequence of Paludifilum halophilum highlights mechanisms for microbial adaptation to high salt environemnts.</title>
        <authorList>
            <person name="Belbahri L."/>
        </authorList>
    </citation>
    <scope>NUCLEOTIDE SEQUENCE [LARGE SCALE GENOMIC DNA]</scope>
    <source>
        <strain evidence="1 2">DSM 102817</strain>
    </source>
</reference>
<dbReference type="Proteomes" id="UP000215459">
    <property type="component" value="Unassembled WGS sequence"/>
</dbReference>
<accession>A0A235B145</accession>
<keyword evidence="2" id="KW-1185">Reference proteome</keyword>
<dbReference type="EMBL" id="NOWF01000118">
    <property type="protein sequence ID" value="OYD06018.1"/>
    <property type="molecule type" value="Genomic_DNA"/>
</dbReference>
<name>A0A235B145_9BACL</name>
<evidence type="ECO:0000313" key="1">
    <source>
        <dbReference type="EMBL" id="OYD06018.1"/>
    </source>
</evidence>
<dbReference type="AlphaFoldDB" id="A0A235B145"/>
<comment type="caution">
    <text evidence="1">The sequence shown here is derived from an EMBL/GenBank/DDBJ whole genome shotgun (WGS) entry which is preliminary data.</text>
</comment>